<dbReference type="PROSITE" id="PS51931">
    <property type="entry name" value="BMC_CP"/>
    <property type="match status" value="1"/>
</dbReference>
<dbReference type="SUPFAM" id="SSF143414">
    <property type="entry name" value="CcmK-like"/>
    <property type="match status" value="1"/>
</dbReference>
<name>A0AAW7ZEX7_9FIRM</name>
<proteinExistence type="inferred from homology"/>
<evidence type="ECO:0000256" key="1">
    <source>
        <dbReference type="ARBA" id="ARBA00024322"/>
    </source>
</evidence>
<dbReference type="RefSeq" id="WP_304543196.1">
    <property type="nucleotide sequence ID" value="NZ_JARPTC010000016.1"/>
</dbReference>
<dbReference type="InterPro" id="IPR037233">
    <property type="entry name" value="CcmK-like_sf"/>
</dbReference>
<dbReference type="PROSITE" id="PS51930">
    <property type="entry name" value="BMC_2"/>
    <property type="match status" value="1"/>
</dbReference>
<comment type="caution">
    <text evidence="6">The sequence shown here is derived from an EMBL/GenBank/DDBJ whole genome shotgun (WGS) entry which is preliminary data.</text>
</comment>
<keyword evidence="2" id="KW-1283">Bacterial microcompartment</keyword>
<gene>
    <name evidence="6" type="ORF">P6N53_11400</name>
</gene>
<sequence length="185" mass="19252">MDKNALGLIEVVGLAAGMEAADAAVKAANIELVGYELTKGGGMVVIKLSGDVGAVTAAVDAGAAAASRINQVYATHVIPRPAGGLEKIITTNETVGNKALPEETSPLEIMPTTPTEQADSIFANVTIEESNNALDLANDTADIDQVKEPKISQSHVCNLCGDPACPRKKGDPRVSCIHYQNKEDE</sequence>
<dbReference type="GO" id="GO:0031469">
    <property type="term" value="C:bacterial microcompartment"/>
    <property type="evidence" value="ECO:0007669"/>
    <property type="project" value="UniProtKB-SubCell"/>
</dbReference>
<reference evidence="6" key="1">
    <citation type="journal article" date="2023" name="J. Hazard. Mater.">
        <title>Anaerobic biodegradation of pyrene and benzo[a]pyrene by a new sulfate-reducing Desulforamulus aquiferis strain DSA.</title>
        <authorList>
            <person name="Zhang Z."/>
            <person name="Sun J."/>
            <person name="Gong X."/>
            <person name="Wang C."/>
            <person name="Wang H."/>
        </authorList>
    </citation>
    <scope>NUCLEOTIDE SEQUENCE</scope>
    <source>
        <strain evidence="6">DSA</strain>
    </source>
</reference>
<accession>A0AAW7ZEX7</accession>
<dbReference type="InterPro" id="IPR044872">
    <property type="entry name" value="CcmK/CsoS1_BMC"/>
</dbReference>
<evidence type="ECO:0000256" key="2">
    <source>
        <dbReference type="ARBA" id="ARBA00024446"/>
    </source>
</evidence>
<evidence type="ECO:0000259" key="4">
    <source>
        <dbReference type="PROSITE" id="PS51930"/>
    </source>
</evidence>
<dbReference type="SMART" id="SM00877">
    <property type="entry name" value="BMC"/>
    <property type="match status" value="1"/>
</dbReference>
<reference evidence="6" key="2">
    <citation type="submission" date="2023-03" db="EMBL/GenBank/DDBJ databases">
        <authorList>
            <person name="Zhang Z."/>
        </authorList>
    </citation>
    <scope>NUCLEOTIDE SEQUENCE</scope>
    <source>
        <strain evidence="6">DSA</strain>
    </source>
</reference>
<comment type="subcellular location">
    <subcellularLocation>
        <location evidence="1">Bacterial microcompartment</location>
    </subcellularLocation>
</comment>
<dbReference type="PANTHER" id="PTHR33941:SF11">
    <property type="entry name" value="BACTERIAL MICROCOMPARTMENT SHELL PROTEIN PDUJ"/>
    <property type="match status" value="1"/>
</dbReference>
<dbReference type="InterPro" id="IPR044870">
    <property type="entry name" value="BMC_CP"/>
</dbReference>
<dbReference type="InterPro" id="IPR050575">
    <property type="entry name" value="BMC_shell"/>
</dbReference>
<dbReference type="Gene3D" id="3.30.70.1710">
    <property type="match status" value="1"/>
</dbReference>
<organism evidence="6 7">
    <name type="scientific">Desulforamulus aquiferis</name>
    <dbReference type="NCBI Taxonomy" id="1397668"/>
    <lineage>
        <taxon>Bacteria</taxon>
        <taxon>Bacillati</taxon>
        <taxon>Bacillota</taxon>
        <taxon>Clostridia</taxon>
        <taxon>Eubacteriales</taxon>
        <taxon>Peptococcaceae</taxon>
        <taxon>Desulforamulus</taxon>
    </lineage>
</organism>
<evidence type="ECO:0000259" key="5">
    <source>
        <dbReference type="PROSITE" id="PS51931"/>
    </source>
</evidence>
<dbReference type="CDD" id="cd07045">
    <property type="entry name" value="BMC_CcmK_like"/>
    <property type="match status" value="1"/>
</dbReference>
<feature type="domain" description="BMC" evidence="4">
    <location>
        <begin position="5"/>
        <end position="90"/>
    </location>
</feature>
<evidence type="ECO:0000313" key="6">
    <source>
        <dbReference type="EMBL" id="MDO7787825.1"/>
    </source>
</evidence>
<dbReference type="Pfam" id="PF00936">
    <property type="entry name" value="BMC"/>
    <property type="match status" value="1"/>
</dbReference>
<dbReference type="PANTHER" id="PTHR33941">
    <property type="entry name" value="PROPANEDIOL UTILIZATION PROTEIN PDUA"/>
    <property type="match status" value="1"/>
</dbReference>
<dbReference type="Proteomes" id="UP001172911">
    <property type="component" value="Unassembled WGS sequence"/>
</dbReference>
<keyword evidence="7" id="KW-1185">Reference proteome</keyword>
<dbReference type="EMBL" id="JARPTC010000016">
    <property type="protein sequence ID" value="MDO7787825.1"/>
    <property type="molecule type" value="Genomic_DNA"/>
</dbReference>
<feature type="domain" description="BMC circularly permuted" evidence="5">
    <location>
        <begin position="1"/>
        <end position="76"/>
    </location>
</feature>
<comment type="similarity">
    <text evidence="3">Belongs to the bacterial microcompartments protein family.</text>
</comment>
<protein>
    <submittedName>
        <fullName evidence="6">BMC domain-containing protein</fullName>
    </submittedName>
</protein>
<dbReference type="AlphaFoldDB" id="A0AAW7ZEX7"/>
<evidence type="ECO:0000256" key="3">
    <source>
        <dbReference type="PROSITE-ProRule" id="PRU01278"/>
    </source>
</evidence>
<dbReference type="InterPro" id="IPR000249">
    <property type="entry name" value="BMC_dom"/>
</dbReference>
<evidence type="ECO:0000313" key="7">
    <source>
        <dbReference type="Proteomes" id="UP001172911"/>
    </source>
</evidence>